<protein>
    <submittedName>
        <fullName evidence="1">Uncharacterized protein</fullName>
    </submittedName>
</protein>
<dbReference type="EMBL" id="FOFO01000023">
    <property type="protein sequence ID" value="SEQ30854.1"/>
    <property type="molecule type" value="Genomic_DNA"/>
</dbReference>
<organism evidence="1 2">
    <name type="scientific">Ectothiorhodospira magna</name>
    <dbReference type="NCBI Taxonomy" id="867345"/>
    <lineage>
        <taxon>Bacteria</taxon>
        <taxon>Pseudomonadati</taxon>
        <taxon>Pseudomonadota</taxon>
        <taxon>Gammaproteobacteria</taxon>
        <taxon>Chromatiales</taxon>
        <taxon>Ectothiorhodospiraceae</taxon>
        <taxon>Ectothiorhodospira</taxon>
    </lineage>
</organism>
<keyword evidence="2" id="KW-1185">Reference proteome</keyword>
<gene>
    <name evidence="1" type="ORF">SAMN05421693_12353</name>
</gene>
<reference evidence="1 2" key="1">
    <citation type="submission" date="2016-10" db="EMBL/GenBank/DDBJ databases">
        <authorList>
            <person name="de Groot N.N."/>
        </authorList>
    </citation>
    <scope>NUCLEOTIDE SEQUENCE [LARGE SCALE GENOMIC DNA]</scope>
    <source>
        <strain evidence="1 2">B7-7</strain>
    </source>
</reference>
<dbReference type="AlphaFoldDB" id="A0A1H9EYP8"/>
<name>A0A1H9EYP8_9GAMM</name>
<evidence type="ECO:0000313" key="2">
    <source>
        <dbReference type="Proteomes" id="UP000199496"/>
    </source>
</evidence>
<accession>A0A1H9EYP8</accession>
<evidence type="ECO:0000313" key="1">
    <source>
        <dbReference type="EMBL" id="SEQ30854.1"/>
    </source>
</evidence>
<proteinExistence type="predicted"/>
<dbReference type="Proteomes" id="UP000199496">
    <property type="component" value="Unassembled WGS sequence"/>
</dbReference>
<sequence>MNSEGTGALELPPPILVKYCVSFTWSQWTSL</sequence>